<dbReference type="PANTHER" id="PTHR43155:SF2">
    <property type="entry name" value="CYCLIC DI-GMP PHOSPHODIESTERASE PA4108"/>
    <property type="match status" value="1"/>
</dbReference>
<accession>A0AA43XL40</accession>
<comment type="caution">
    <text evidence="2">The sequence shown here is derived from an EMBL/GenBank/DDBJ whole genome shotgun (WGS) entry which is preliminary data.</text>
</comment>
<gene>
    <name evidence="2" type="ORF">ISALK_09385</name>
</gene>
<dbReference type="AlphaFoldDB" id="A0AA43XL40"/>
<dbReference type="InterPro" id="IPR037522">
    <property type="entry name" value="HD_GYP_dom"/>
</dbReference>
<dbReference type="Pfam" id="PF13487">
    <property type="entry name" value="HD_5"/>
    <property type="match status" value="1"/>
</dbReference>
<dbReference type="PANTHER" id="PTHR43155">
    <property type="entry name" value="CYCLIC DI-GMP PHOSPHODIESTERASE PA4108-RELATED"/>
    <property type="match status" value="1"/>
</dbReference>
<protein>
    <submittedName>
        <fullName evidence="2">HD-GYP domain-containing protein</fullName>
    </submittedName>
</protein>
<dbReference type="SMART" id="SM00471">
    <property type="entry name" value="HDc"/>
    <property type="match status" value="1"/>
</dbReference>
<keyword evidence="3" id="KW-1185">Reference proteome</keyword>
<dbReference type="EMBL" id="SUMG01000010">
    <property type="protein sequence ID" value="NBG88712.1"/>
    <property type="molecule type" value="Genomic_DNA"/>
</dbReference>
<evidence type="ECO:0000313" key="3">
    <source>
        <dbReference type="Proteomes" id="UP000449710"/>
    </source>
</evidence>
<dbReference type="SUPFAM" id="SSF109604">
    <property type="entry name" value="HD-domain/PDEase-like"/>
    <property type="match status" value="1"/>
</dbReference>
<organism evidence="2 3">
    <name type="scientific">Isachenkonia alkalipeptolytica</name>
    <dbReference type="NCBI Taxonomy" id="2565777"/>
    <lineage>
        <taxon>Bacteria</taxon>
        <taxon>Bacillati</taxon>
        <taxon>Bacillota</taxon>
        <taxon>Clostridia</taxon>
        <taxon>Eubacteriales</taxon>
        <taxon>Clostridiaceae</taxon>
        <taxon>Isachenkonia</taxon>
    </lineage>
</organism>
<feature type="domain" description="HD-GYP" evidence="1">
    <location>
        <begin position="110"/>
        <end position="306"/>
    </location>
</feature>
<dbReference type="RefSeq" id="WP_160721597.1">
    <property type="nucleotide sequence ID" value="NZ_SUMG01000010.1"/>
</dbReference>
<name>A0AA43XL40_9CLOT</name>
<dbReference type="Proteomes" id="UP000449710">
    <property type="component" value="Unassembled WGS sequence"/>
</dbReference>
<dbReference type="InterPro" id="IPR003607">
    <property type="entry name" value="HD/PDEase_dom"/>
</dbReference>
<evidence type="ECO:0000259" key="1">
    <source>
        <dbReference type="PROSITE" id="PS51832"/>
    </source>
</evidence>
<sequence length="352" mass="39758">MTMRIKAIKELHPGQILGQTLYTEKGDILLRKGVYISPFIIKKLQESGYASVYIWEDTMEYELEDVIRPEIRQKAINDLRKFTKAIEGEDPKRAEANMSILRAEVSTVVDELFNQKEVVVELVDMKNINRGLYQHSVNVMIHSVILAVGLGLNKTEVGKVALGALLHDIGLLFMPTEIMKKEGPLTPEEFEQIKEHPKKGFEFLRDKLNVEATTRMGILDHHEQYDGSGYPAGKKGTEIHLYGRIIAVANKYDSIISDRHYKKAMPVAEALEYIMGGGGSVFDPELTRIFIRNVNPYPVNTLVELSDGNVAAVVEVHSSFFSRPVVKVIRGKDKGEKIDLLREKNRVIINTL</sequence>
<proteinExistence type="predicted"/>
<evidence type="ECO:0000313" key="2">
    <source>
        <dbReference type="EMBL" id="NBG88712.1"/>
    </source>
</evidence>
<dbReference type="PROSITE" id="PS51832">
    <property type="entry name" value="HD_GYP"/>
    <property type="match status" value="1"/>
</dbReference>
<reference evidence="2 3" key="1">
    <citation type="submission" date="2019-04" db="EMBL/GenBank/DDBJ databases">
        <title>Isachenkonia alkalipeptolytica gen. nov. sp. nov. a new anaerobic, alkiliphilic organothrophic bacterium capable to reduce synthesized ferrihydrite isolated from a soda lake.</title>
        <authorList>
            <person name="Toshchakov S.V."/>
            <person name="Zavarzina D.G."/>
            <person name="Zhilina T.N."/>
            <person name="Kostrikina N.A."/>
            <person name="Kublanov I.V."/>
        </authorList>
    </citation>
    <scope>NUCLEOTIDE SEQUENCE [LARGE SCALE GENOMIC DNA]</scope>
    <source>
        <strain evidence="2 3">Z-1701</strain>
    </source>
</reference>
<dbReference type="Gene3D" id="1.10.3210.10">
    <property type="entry name" value="Hypothetical protein af1432"/>
    <property type="match status" value="1"/>
</dbReference>
<dbReference type="CDD" id="cd00077">
    <property type="entry name" value="HDc"/>
    <property type="match status" value="1"/>
</dbReference>